<dbReference type="UniPathway" id="UPA00050">
    <property type="reaction ID" value="UER00063"/>
</dbReference>
<evidence type="ECO:0000256" key="3">
    <source>
        <dbReference type="ARBA" id="ARBA00005062"/>
    </source>
</evidence>
<comment type="pathway">
    <text evidence="2 12">Amino-acid biosynthesis; L-threonine biosynthesis; L-threonine from L-aspartate: step 3/5.</text>
</comment>
<dbReference type="GO" id="GO:0009090">
    <property type="term" value="P:homoserine biosynthetic process"/>
    <property type="evidence" value="ECO:0007669"/>
    <property type="project" value="UniProtKB-ARBA"/>
</dbReference>
<dbReference type="RefSeq" id="WP_164679279.1">
    <property type="nucleotide sequence ID" value="NZ_CP049057.1"/>
</dbReference>
<feature type="domain" description="Aspartate/homoserine dehydrogenase NAD-binding" evidence="15">
    <location>
        <begin position="29"/>
        <end position="163"/>
    </location>
</feature>
<dbReference type="GO" id="GO:0009086">
    <property type="term" value="P:methionine biosynthetic process"/>
    <property type="evidence" value="ECO:0007669"/>
    <property type="project" value="UniProtKB-KW"/>
</dbReference>
<dbReference type="InterPro" id="IPR036291">
    <property type="entry name" value="NAD(P)-bd_dom_sf"/>
</dbReference>
<proteinExistence type="inferred from homology"/>
<name>A0A6G6GL56_9FLAO</name>
<comment type="cofactor">
    <cofactor evidence="1">
        <name>a metal cation</name>
        <dbReference type="ChEBI" id="CHEBI:25213"/>
    </cofactor>
</comment>
<dbReference type="Gene3D" id="3.30.360.10">
    <property type="entry name" value="Dihydrodipicolinate Reductase, domain 2"/>
    <property type="match status" value="1"/>
</dbReference>
<dbReference type="EC" id="1.1.1.3" evidence="4 12"/>
<dbReference type="PANTHER" id="PTHR43070:SF5">
    <property type="entry name" value="HOMOSERINE DEHYDROGENASE"/>
    <property type="match status" value="1"/>
</dbReference>
<dbReference type="InterPro" id="IPR019811">
    <property type="entry name" value="HDH_CS"/>
</dbReference>
<dbReference type="Pfam" id="PF03447">
    <property type="entry name" value="NAD_binding_3"/>
    <property type="match status" value="1"/>
</dbReference>
<comment type="similarity">
    <text evidence="13">Belongs to the homoserine dehydrogenase family.</text>
</comment>
<dbReference type="InterPro" id="IPR011147">
    <property type="entry name" value="Bifunc_Aspkin/hSer_DH"/>
</dbReference>
<evidence type="ECO:0000256" key="5">
    <source>
        <dbReference type="ARBA" id="ARBA00022605"/>
    </source>
</evidence>
<evidence type="ECO:0000256" key="2">
    <source>
        <dbReference type="ARBA" id="ARBA00005056"/>
    </source>
</evidence>
<accession>A0A6G6GL56</accession>
<evidence type="ECO:0000256" key="12">
    <source>
        <dbReference type="RuleBase" id="RU000579"/>
    </source>
</evidence>
<dbReference type="AlphaFoldDB" id="A0A6G6GL56"/>
<dbReference type="FunFam" id="3.30.360.10:FF:000006">
    <property type="entry name" value="Bifunctional aspartokinase/homoserine dehydrogenase"/>
    <property type="match status" value="1"/>
</dbReference>
<evidence type="ECO:0000256" key="8">
    <source>
        <dbReference type="ARBA" id="ARBA00023002"/>
    </source>
</evidence>
<dbReference type="GO" id="GO:0016301">
    <property type="term" value="F:kinase activity"/>
    <property type="evidence" value="ECO:0007669"/>
    <property type="project" value="UniProtKB-KW"/>
</dbReference>
<evidence type="ECO:0000259" key="15">
    <source>
        <dbReference type="Pfam" id="PF03447"/>
    </source>
</evidence>
<dbReference type="InterPro" id="IPR005106">
    <property type="entry name" value="Asp/hSer_DH_NAD-bd"/>
</dbReference>
<keyword evidence="9 12" id="KW-0486">Methionine biosynthesis</keyword>
<evidence type="ECO:0000256" key="9">
    <source>
        <dbReference type="ARBA" id="ARBA00023167"/>
    </source>
</evidence>
<evidence type="ECO:0000256" key="13">
    <source>
        <dbReference type="RuleBase" id="RU004171"/>
    </source>
</evidence>
<dbReference type="KEGG" id="mgel:G5B37_06665"/>
<dbReference type="Pfam" id="PF00742">
    <property type="entry name" value="Homoserine_dh"/>
    <property type="match status" value="1"/>
</dbReference>
<dbReference type="SUPFAM" id="SSF55347">
    <property type="entry name" value="Glyceraldehyde-3-phosphate dehydrogenase-like, C-terminal domain"/>
    <property type="match status" value="1"/>
</dbReference>
<evidence type="ECO:0000256" key="7">
    <source>
        <dbReference type="ARBA" id="ARBA00022857"/>
    </source>
</evidence>
<evidence type="ECO:0000259" key="14">
    <source>
        <dbReference type="Pfam" id="PF00742"/>
    </source>
</evidence>
<gene>
    <name evidence="16" type="ORF">G5B37_06665</name>
</gene>
<comment type="catalytic activity">
    <reaction evidence="10">
        <text>L-homoserine + NADP(+) = L-aspartate 4-semialdehyde + NADPH + H(+)</text>
        <dbReference type="Rhea" id="RHEA:15761"/>
        <dbReference type="ChEBI" id="CHEBI:15378"/>
        <dbReference type="ChEBI" id="CHEBI:57476"/>
        <dbReference type="ChEBI" id="CHEBI:57783"/>
        <dbReference type="ChEBI" id="CHEBI:58349"/>
        <dbReference type="ChEBI" id="CHEBI:537519"/>
        <dbReference type="EC" id="1.1.1.3"/>
    </reaction>
    <physiologicalReaction direction="right-to-left" evidence="10">
        <dbReference type="Rhea" id="RHEA:15763"/>
    </physiologicalReaction>
</comment>
<keyword evidence="6 12" id="KW-0791">Threonine biosynthesis</keyword>
<keyword evidence="5 12" id="KW-0028">Amino-acid biosynthesis</keyword>
<dbReference type="GO" id="GO:0009088">
    <property type="term" value="P:threonine biosynthetic process"/>
    <property type="evidence" value="ECO:0007669"/>
    <property type="project" value="UniProtKB-UniPathway"/>
</dbReference>
<feature type="domain" description="Homoserine dehydrogenase catalytic" evidence="14">
    <location>
        <begin position="171"/>
        <end position="373"/>
    </location>
</feature>
<comment type="catalytic activity">
    <reaction evidence="11">
        <text>L-homoserine + NAD(+) = L-aspartate 4-semialdehyde + NADH + H(+)</text>
        <dbReference type="Rhea" id="RHEA:15757"/>
        <dbReference type="ChEBI" id="CHEBI:15378"/>
        <dbReference type="ChEBI" id="CHEBI:57476"/>
        <dbReference type="ChEBI" id="CHEBI:57540"/>
        <dbReference type="ChEBI" id="CHEBI:57945"/>
        <dbReference type="ChEBI" id="CHEBI:537519"/>
        <dbReference type="EC" id="1.1.1.3"/>
    </reaction>
    <physiologicalReaction direction="right-to-left" evidence="11">
        <dbReference type="Rhea" id="RHEA:15759"/>
    </physiologicalReaction>
</comment>
<comment type="pathway">
    <text evidence="3 12">Amino-acid biosynthesis; L-methionine biosynthesis via de novo pathway; L-homoserine from L-aspartate: step 3/3.</text>
</comment>
<evidence type="ECO:0000256" key="11">
    <source>
        <dbReference type="ARBA" id="ARBA00049031"/>
    </source>
</evidence>
<dbReference type="Proteomes" id="UP000505306">
    <property type="component" value="Chromosome"/>
</dbReference>
<dbReference type="PANTHER" id="PTHR43070">
    <property type="match status" value="1"/>
</dbReference>
<dbReference type="GO" id="GO:0009089">
    <property type="term" value="P:lysine biosynthetic process via diaminopimelate"/>
    <property type="evidence" value="ECO:0007669"/>
    <property type="project" value="UniProtKB-ARBA"/>
</dbReference>
<dbReference type="SUPFAM" id="SSF51735">
    <property type="entry name" value="NAD(P)-binding Rossmann-fold domains"/>
    <property type="match status" value="1"/>
</dbReference>
<evidence type="ECO:0000256" key="6">
    <source>
        <dbReference type="ARBA" id="ARBA00022697"/>
    </source>
</evidence>
<organism evidence="16 17">
    <name type="scientific">Rasiella rasia</name>
    <dbReference type="NCBI Taxonomy" id="2744027"/>
    <lineage>
        <taxon>Bacteria</taxon>
        <taxon>Pseudomonadati</taxon>
        <taxon>Bacteroidota</taxon>
        <taxon>Flavobacteriia</taxon>
        <taxon>Flavobacteriales</taxon>
        <taxon>Flavobacteriaceae</taxon>
        <taxon>Rasiella</taxon>
    </lineage>
</organism>
<dbReference type="EMBL" id="CP049057">
    <property type="protein sequence ID" value="QIE59254.1"/>
    <property type="molecule type" value="Genomic_DNA"/>
</dbReference>
<keyword evidence="16" id="KW-0808">Transferase</keyword>
<dbReference type="InterPro" id="IPR001342">
    <property type="entry name" value="HDH_cat"/>
</dbReference>
<sequence length="379" mass="42796">MHTETIHISEERINITELQRCHVYVAIFGHGKVGEAFLEQLFARQQQLIENKNLEITVFALANSSQVLFKKDGIDSNWQQEKIKKGVSYSVHDVIDFATQNKFENLIAIDNTADNAFTQNYEALVANGFHLVSSNKHKNTNSWEEYLKLRSLLKTYEKNYLYETNVGAGLPLIDTINLLHQSGENITRIRGVFSGSLSFIFNEFSEGSCTFSEMVKKAKRKGFTEPDPREDLCGMDVARKLLILARELELRVELKDVSIQNLIPKQLRNVTEEAFFQNIKQLDLPFLLKKKNLKKDSVLRYVGDLHGDLSREDGGVLEVRLQETPKNSMLGQLKGSDSLFEIYTESYGSNPIVIQGAGAGAAVTARGVFGDVLRICNQL</sequence>
<dbReference type="GO" id="GO:0004412">
    <property type="term" value="F:homoserine dehydrogenase activity"/>
    <property type="evidence" value="ECO:0007669"/>
    <property type="project" value="UniProtKB-EC"/>
</dbReference>
<evidence type="ECO:0000256" key="1">
    <source>
        <dbReference type="ARBA" id="ARBA00001920"/>
    </source>
</evidence>
<dbReference type="UniPathway" id="UPA00051">
    <property type="reaction ID" value="UER00465"/>
</dbReference>
<dbReference type="PROSITE" id="PS01042">
    <property type="entry name" value="HOMOSER_DHGENASE"/>
    <property type="match status" value="1"/>
</dbReference>
<protein>
    <recommendedName>
        <fullName evidence="4 12">Homoserine dehydrogenase</fullName>
        <ecNumber evidence="4 12">1.1.1.3</ecNumber>
    </recommendedName>
</protein>
<reference evidence="16 17" key="1">
    <citation type="submission" date="2020-02" db="EMBL/GenBank/DDBJ databases">
        <title>Complete genome sequence of Flavobacteriaceae bacterium.</title>
        <authorList>
            <person name="Kim S.-J."/>
            <person name="Kim Y.-S."/>
            <person name="Kim K.-H."/>
        </authorList>
    </citation>
    <scope>NUCLEOTIDE SEQUENCE [LARGE SCALE GENOMIC DNA]</scope>
    <source>
        <strain evidence="16 17">RR4-40</strain>
    </source>
</reference>
<evidence type="ECO:0000313" key="17">
    <source>
        <dbReference type="Proteomes" id="UP000505306"/>
    </source>
</evidence>
<keyword evidence="7 12" id="KW-0521">NADP</keyword>
<keyword evidence="16" id="KW-0418">Kinase</keyword>
<evidence type="ECO:0000256" key="10">
    <source>
        <dbReference type="ARBA" id="ARBA00048841"/>
    </source>
</evidence>
<evidence type="ECO:0000256" key="4">
    <source>
        <dbReference type="ARBA" id="ARBA00013213"/>
    </source>
</evidence>
<evidence type="ECO:0000313" key="16">
    <source>
        <dbReference type="EMBL" id="QIE59254.1"/>
    </source>
</evidence>
<keyword evidence="8 12" id="KW-0560">Oxidoreductase</keyword>
<dbReference type="GO" id="GO:0050661">
    <property type="term" value="F:NADP binding"/>
    <property type="evidence" value="ECO:0007669"/>
    <property type="project" value="InterPro"/>
</dbReference>
<keyword evidence="17" id="KW-1185">Reference proteome</keyword>
<dbReference type="Gene3D" id="3.40.50.720">
    <property type="entry name" value="NAD(P)-binding Rossmann-like Domain"/>
    <property type="match status" value="1"/>
</dbReference>